<evidence type="ECO:0000256" key="3">
    <source>
        <dbReference type="SAM" id="Phobius"/>
    </source>
</evidence>
<dbReference type="Pfam" id="PF00990">
    <property type="entry name" value="GGDEF"/>
    <property type="match status" value="1"/>
</dbReference>
<gene>
    <name evidence="5" type="ORF">EV671_10561</name>
</gene>
<dbReference type="PANTHER" id="PTHR45138">
    <property type="entry name" value="REGULATORY COMPONENTS OF SENSORY TRANSDUCTION SYSTEM"/>
    <property type="match status" value="1"/>
</dbReference>
<dbReference type="InterPro" id="IPR029787">
    <property type="entry name" value="Nucleotide_cyclase"/>
</dbReference>
<keyword evidence="3" id="KW-1133">Transmembrane helix</keyword>
<feature type="transmembrane region" description="Helical" evidence="3">
    <location>
        <begin position="20"/>
        <end position="39"/>
    </location>
</feature>
<evidence type="ECO:0000259" key="4">
    <source>
        <dbReference type="PROSITE" id="PS50887"/>
    </source>
</evidence>
<dbReference type="InterPro" id="IPR043128">
    <property type="entry name" value="Rev_trsase/Diguanyl_cyclase"/>
</dbReference>
<dbReference type="Gene3D" id="3.30.70.270">
    <property type="match status" value="1"/>
</dbReference>
<feature type="transmembrane region" description="Helical" evidence="3">
    <location>
        <begin position="80"/>
        <end position="99"/>
    </location>
</feature>
<feature type="domain" description="GGDEF" evidence="4">
    <location>
        <begin position="325"/>
        <end position="427"/>
    </location>
</feature>
<feature type="transmembrane region" description="Helical" evidence="3">
    <location>
        <begin position="253"/>
        <end position="275"/>
    </location>
</feature>
<feature type="non-terminal residue" evidence="5">
    <location>
        <position position="427"/>
    </location>
</feature>
<dbReference type="GO" id="GO:0052621">
    <property type="term" value="F:diguanylate cyclase activity"/>
    <property type="evidence" value="ECO:0007669"/>
    <property type="project" value="UniProtKB-EC"/>
</dbReference>
<dbReference type="InterPro" id="IPR000160">
    <property type="entry name" value="GGDEF_dom"/>
</dbReference>
<keyword evidence="6" id="KW-1185">Reference proteome</keyword>
<dbReference type="SMART" id="SM00267">
    <property type="entry name" value="GGDEF"/>
    <property type="match status" value="1"/>
</dbReference>
<feature type="transmembrane region" description="Helical" evidence="3">
    <location>
        <begin position="198"/>
        <end position="218"/>
    </location>
</feature>
<organism evidence="5 6">
    <name type="scientific">Roseateles saccharophilus</name>
    <name type="common">Pseudomonas saccharophila</name>
    <dbReference type="NCBI Taxonomy" id="304"/>
    <lineage>
        <taxon>Bacteria</taxon>
        <taxon>Pseudomonadati</taxon>
        <taxon>Pseudomonadota</taxon>
        <taxon>Betaproteobacteria</taxon>
        <taxon>Burkholderiales</taxon>
        <taxon>Sphaerotilaceae</taxon>
        <taxon>Roseateles</taxon>
    </lineage>
</organism>
<dbReference type="NCBIfam" id="TIGR00254">
    <property type="entry name" value="GGDEF"/>
    <property type="match status" value="1"/>
</dbReference>
<dbReference type="Pfam" id="PF17158">
    <property type="entry name" value="MASE4"/>
    <property type="match status" value="1"/>
</dbReference>
<dbReference type="PROSITE" id="PS50887">
    <property type="entry name" value="GGDEF"/>
    <property type="match status" value="1"/>
</dbReference>
<dbReference type="GO" id="GO:1902201">
    <property type="term" value="P:negative regulation of bacterial-type flagellum-dependent cell motility"/>
    <property type="evidence" value="ECO:0007669"/>
    <property type="project" value="TreeGrafter"/>
</dbReference>
<reference evidence="5 6" key="1">
    <citation type="submission" date="2019-03" db="EMBL/GenBank/DDBJ databases">
        <title>Genomic Encyclopedia of Type Strains, Phase IV (KMG-IV): sequencing the most valuable type-strain genomes for metagenomic binning, comparative biology and taxonomic classification.</title>
        <authorList>
            <person name="Goeker M."/>
        </authorList>
    </citation>
    <scope>NUCLEOTIDE SEQUENCE [LARGE SCALE GENOMIC DNA]</scope>
    <source>
        <strain evidence="5 6">DSM 654</strain>
    </source>
</reference>
<dbReference type="EMBL" id="SMBU01000056">
    <property type="protein sequence ID" value="TCU83737.1"/>
    <property type="molecule type" value="Genomic_DNA"/>
</dbReference>
<dbReference type="InterPro" id="IPR033424">
    <property type="entry name" value="MASE4"/>
</dbReference>
<comment type="catalytic activity">
    <reaction evidence="2">
        <text>2 GTP = 3',3'-c-di-GMP + 2 diphosphate</text>
        <dbReference type="Rhea" id="RHEA:24898"/>
        <dbReference type="ChEBI" id="CHEBI:33019"/>
        <dbReference type="ChEBI" id="CHEBI:37565"/>
        <dbReference type="ChEBI" id="CHEBI:58805"/>
        <dbReference type="EC" id="2.7.7.65"/>
    </reaction>
</comment>
<dbReference type="GO" id="GO:0043709">
    <property type="term" value="P:cell adhesion involved in single-species biofilm formation"/>
    <property type="evidence" value="ECO:0007669"/>
    <property type="project" value="TreeGrafter"/>
</dbReference>
<dbReference type="EC" id="2.7.7.65" evidence="1"/>
<dbReference type="SUPFAM" id="SSF55073">
    <property type="entry name" value="Nucleotide cyclase"/>
    <property type="match status" value="1"/>
</dbReference>
<evidence type="ECO:0000313" key="6">
    <source>
        <dbReference type="Proteomes" id="UP000295110"/>
    </source>
</evidence>
<dbReference type="InterPro" id="IPR050469">
    <property type="entry name" value="Diguanylate_Cyclase"/>
</dbReference>
<evidence type="ECO:0000313" key="5">
    <source>
        <dbReference type="EMBL" id="TCU83737.1"/>
    </source>
</evidence>
<keyword evidence="3" id="KW-0472">Membrane</keyword>
<dbReference type="PANTHER" id="PTHR45138:SF9">
    <property type="entry name" value="DIGUANYLATE CYCLASE DGCM-RELATED"/>
    <property type="match status" value="1"/>
</dbReference>
<evidence type="ECO:0000256" key="2">
    <source>
        <dbReference type="ARBA" id="ARBA00034247"/>
    </source>
</evidence>
<dbReference type="Proteomes" id="UP000295110">
    <property type="component" value="Unassembled WGS sequence"/>
</dbReference>
<sequence length="427" mass="46821">MQLDGLFLSTLRAGPVERRIALRVVLLSLLVFLGVAPFAKTSLTAQWAFIPAYEAALIVTDLITTTLLLNQYVSLRAPSLLALAAAYLFTALMTVVHALTFPGLFAPQGLLGAGPQSTAWLYMFWHGGFPLFICAYALLKRRDPPVGSLPEAPRRIWPQTSALLAVLTLPVLLLGLLATRYESWLPAIMDGNRYTSAMVIVVGTVWCFSLLALALLWLGRSHSVLDLWLMVVMVAWLIDIALAAVLNQGRFDLGFYAGRVYGLLASSFVLLVLLVESGMLYRQLLQLAGALERASLFDGLTGVANRRAFDAGLQQEWRRCSRAGHPLSLIMVDIDYFKAYNDMYGHPEGDECLRQVAQSLKTTLQRSSDMVARYGGEEFAVLLPESDAAQALRLAWRVNGGQETRLFGGEDAVLLEVPAQAGCDRGQ</sequence>
<dbReference type="AlphaFoldDB" id="A0A4R3U7B1"/>
<name>A0A4R3U7B1_ROSSA</name>
<comment type="caution">
    <text evidence="5">The sequence shown here is derived from an EMBL/GenBank/DDBJ whole genome shotgun (WGS) entry which is preliminary data.</text>
</comment>
<proteinExistence type="predicted"/>
<feature type="transmembrane region" description="Helical" evidence="3">
    <location>
        <begin position="45"/>
        <end position="68"/>
    </location>
</feature>
<keyword evidence="3" id="KW-0812">Transmembrane</keyword>
<feature type="transmembrane region" description="Helical" evidence="3">
    <location>
        <begin position="225"/>
        <end position="247"/>
    </location>
</feature>
<feature type="transmembrane region" description="Helical" evidence="3">
    <location>
        <begin position="160"/>
        <end position="178"/>
    </location>
</feature>
<protein>
    <recommendedName>
        <fullName evidence="1">diguanylate cyclase</fullName>
        <ecNumber evidence="1">2.7.7.65</ecNumber>
    </recommendedName>
</protein>
<feature type="transmembrane region" description="Helical" evidence="3">
    <location>
        <begin position="119"/>
        <end position="139"/>
    </location>
</feature>
<dbReference type="GO" id="GO:0005886">
    <property type="term" value="C:plasma membrane"/>
    <property type="evidence" value="ECO:0007669"/>
    <property type="project" value="TreeGrafter"/>
</dbReference>
<accession>A0A4R3U7B1</accession>
<dbReference type="CDD" id="cd01949">
    <property type="entry name" value="GGDEF"/>
    <property type="match status" value="1"/>
</dbReference>
<evidence type="ECO:0000256" key="1">
    <source>
        <dbReference type="ARBA" id="ARBA00012528"/>
    </source>
</evidence>